<name>A0A173LXJ8_9MICO</name>
<reference evidence="1 2" key="1">
    <citation type="journal article" date="2016" name="Genome Announc.">
        <title>Complete Genome Sequence of Aurantimicrobium minutum Type Strain KNCT, a Planktonic Ultramicrobacterium Isolated from River Water.</title>
        <authorList>
            <person name="Nakai R."/>
            <person name="Fujisawa T."/>
            <person name="Nakamura Y."/>
            <person name="Nishide H."/>
            <person name="Uchiyama I."/>
            <person name="Baba T."/>
            <person name="Toyoda A."/>
            <person name="Fujiyama A."/>
            <person name="Naganuma T."/>
            <person name="Niki H."/>
        </authorList>
    </citation>
    <scope>NUCLEOTIDE SEQUENCE [LARGE SCALE GENOMIC DNA]</scope>
    <source>
        <strain evidence="1 2">KNC</strain>
    </source>
</reference>
<dbReference type="AlphaFoldDB" id="A0A173LXJ8"/>
<evidence type="ECO:0000313" key="2">
    <source>
        <dbReference type="Proteomes" id="UP000243847"/>
    </source>
</evidence>
<organism evidence="1 2">
    <name type="scientific">Aurantimicrobium minutum</name>
    <dbReference type="NCBI Taxonomy" id="708131"/>
    <lineage>
        <taxon>Bacteria</taxon>
        <taxon>Bacillati</taxon>
        <taxon>Actinomycetota</taxon>
        <taxon>Actinomycetes</taxon>
        <taxon>Micrococcales</taxon>
        <taxon>Microbacteriaceae</taxon>
        <taxon>Aurantimicrobium</taxon>
    </lineage>
</organism>
<proteinExistence type="predicted"/>
<evidence type="ECO:0000313" key="1">
    <source>
        <dbReference type="EMBL" id="BAU99593.1"/>
    </source>
</evidence>
<dbReference type="Proteomes" id="UP000243847">
    <property type="component" value="Chromosome sequence1"/>
</dbReference>
<dbReference type="EMBL" id="AP017457">
    <property type="protein sequence ID" value="BAU99593.1"/>
    <property type="molecule type" value="Genomic_DNA"/>
</dbReference>
<dbReference type="KEGG" id="amin:AUMI_110510"/>
<gene>
    <name evidence="1" type="ORF">AUMI_110510</name>
</gene>
<protein>
    <submittedName>
        <fullName evidence="1">tRNA modification GTPase</fullName>
    </submittedName>
</protein>
<sequence>MEEMAGKPVHKGRLKAREAYAVKVRVLVAAALAVSVALGTAGCNLIQHQATRIQYTPSDGVNVNVGGLDLRNLMIISDNGKTGNFLLNAVNSSGKDVKLHISFISDNTIIDGHVDIPSNAKVPTSFGTKDEDRIILGGINTIPGGLLEVAFEVDGDMKTTLVPVLTSGQPEYEGLAPKNVITISK</sequence>
<accession>A0A173LXJ8</accession>